<protein>
    <submittedName>
        <fullName evidence="5">Transmembrane protein</fullName>
    </submittedName>
</protein>
<organism evidence="5">
    <name type="scientific">Nippostrongylus brasiliensis</name>
    <name type="common">Rat hookworm</name>
    <dbReference type="NCBI Taxonomy" id="27835"/>
    <lineage>
        <taxon>Eukaryota</taxon>
        <taxon>Metazoa</taxon>
        <taxon>Ecdysozoa</taxon>
        <taxon>Nematoda</taxon>
        <taxon>Chromadorea</taxon>
        <taxon>Rhabditida</taxon>
        <taxon>Rhabditina</taxon>
        <taxon>Rhabditomorpha</taxon>
        <taxon>Strongyloidea</taxon>
        <taxon>Heligmosomidae</taxon>
        <taxon>Nippostrongylus</taxon>
    </lineage>
</organism>
<dbReference type="AlphaFoldDB" id="A0A0N4YFR0"/>
<dbReference type="Proteomes" id="UP000271162">
    <property type="component" value="Unassembled WGS sequence"/>
</dbReference>
<evidence type="ECO:0000256" key="1">
    <source>
        <dbReference type="SAM" id="MobiDB-lite"/>
    </source>
</evidence>
<keyword evidence="4" id="KW-1185">Reference proteome</keyword>
<dbReference type="WBParaSite" id="NBR_0001560401-mRNA-1">
    <property type="protein sequence ID" value="NBR_0001560401-mRNA-1"/>
    <property type="gene ID" value="NBR_0001560401"/>
</dbReference>
<evidence type="ECO:0000313" key="3">
    <source>
        <dbReference type="EMBL" id="VDL79199.1"/>
    </source>
</evidence>
<evidence type="ECO:0000256" key="2">
    <source>
        <dbReference type="SAM" id="Phobius"/>
    </source>
</evidence>
<dbReference type="EMBL" id="UYSL01021811">
    <property type="protein sequence ID" value="VDL79199.1"/>
    <property type="molecule type" value="Genomic_DNA"/>
</dbReference>
<evidence type="ECO:0000313" key="5">
    <source>
        <dbReference type="WBParaSite" id="NBR_0001560401-mRNA-1"/>
    </source>
</evidence>
<feature type="region of interest" description="Disordered" evidence="1">
    <location>
        <begin position="1"/>
        <end position="23"/>
    </location>
</feature>
<keyword evidence="2" id="KW-0812">Transmembrane</keyword>
<reference evidence="3 4" key="2">
    <citation type="submission" date="2018-11" db="EMBL/GenBank/DDBJ databases">
        <authorList>
            <consortium name="Pathogen Informatics"/>
        </authorList>
    </citation>
    <scope>NUCLEOTIDE SEQUENCE [LARGE SCALE GENOMIC DNA]</scope>
</reference>
<reference evidence="5" key="1">
    <citation type="submission" date="2017-02" db="UniProtKB">
        <authorList>
            <consortium name="WormBaseParasite"/>
        </authorList>
    </citation>
    <scope>IDENTIFICATION</scope>
</reference>
<feature type="transmembrane region" description="Helical" evidence="2">
    <location>
        <begin position="74"/>
        <end position="95"/>
    </location>
</feature>
<proteinExistence type="predicted"/>
<name>A0A0N4YFR0_NIPBR</name>
<keyword evidence="2" id="KW-1133">Transmembrane helix</keyword>
<feature type="compositionally biased region" description="Polar residues" evidence="1">
    <location>
        <begin position="1"/>
        <end position="10"/>
    </location>
</feature>
<feature type="transmembrane region" description="Helical" evidence="2">
    <location>
        <begin position="30"/>
        <end position="54"/>
    </location>
</feature>
<evidence type="ECO:0000313" key="4">
    <source>
        <dbReference type="Proteomes" id="UP000271162"/>
    </source>
</evidence>
<gene>
    <name evidence="3" type="ORF">NBR_LOCUS15605</name>
</gene>
<sequence length="110" mass="12528">MDNFRSTTPIADSDEESGDNFNNRSSRRHYVLFTSHFISTTIHMISSVLLYVSWNSSTITCGETSTFLTNLQAILIGIYALTMIIKLALAIKHWCHLRFSARIIRVISIM</sequence>
<keyword evidence="2" id="KW-0472">Membrane</keyword>
<accession>A0A0N4YFR0</accession>